<comment type="caution">
    <text evidence="4">The sequence shown here is derived from an EMBL/GenBank/DDBJ whole genome shotgun (WGS) entry which is preliminary data.</text>
</comment>
<evidence type="ECO:0000313" key="6">
    <source>
        <dbReference type="Proteomes" id="UP000581087"/>
    </source>
</evidence>
<feature type="region of interest" description="Disordered" evidence="1">
    <location>
        <begin position="104"/>
        <end position="145"/>
    </location>
</feature>
<dbReference type="InterPro" id="IPR057204">
    <property type="entry name" value="DUF7882"/>
</dbReference>
<sequence length="145" mass="15986">MARTKGTTLGRLLYGGGDRYLPLDDRLLAHLQVVFGSKLRRQESFMLSVVDRSKGVPQRRALWFEAAIPLEFEFETDEHHTLNKEWLEELALAAASSHGVVIEHVPEPSSSTPNAAQPRTARAVRNARQSAAAADALPEEVVEAS</sequence>
<protein>
    <recommendedName>
        <fullName evidence="2">DUF7882 domain-containing protein</fullName>
    </recommendedName>
</protein>
<feature type="compositionally biased region" description="Polar residues" evidence="1">
    <location>
        <begin position="108"/>
        <end position="117"/>
    </location>
</feature>
<reference evidence="4 5" key="1">
    <citation type="submission" date="2019-01" db="EMBL/GenBank/DDBJ databases">
        <title>Agromyces.</title>
        <authorList>
            <person name="Li J."/>
        </authorList>
    </citation>
    <scope>NUCLEOTIDE SEQUENCE [LARGE SCALE GENOMIC DNA]</scope>
    <source>
        <strain evidence="4 5">DSM 23870</strain>
    </source>
</reference>
<evidence type="ECO:0000313" key="3">
    <source>
        <dbReference type="EMBL" id="NYD67848.1"/>
    </source>
</evidence>
<dbReference type="AlphaFoldDB" id="A0A4Q2M6Y8"/>
<gene>
    <name evidence="3" type="ORF">BJ972_002367</name>
    <name evidence="4" type="ORF">ESP50_01925</name>
</gene>
<proteinExistence type="predicted"/>
<name>A0A4Q2M6Y8_9MICO</name>
<feature type="domain" description="DUF7882" evidence="2">
    <location>
        <begin position="9"/>
        <end position="102"/>
    </location>
</feature>
<organism evidence="4 5">
    <name type="scientific">Agromyces atrinae</name>
    <dbReference type="NCBI Taxonomy" id="592376"/>
    <lineage>
        <taxon>Bacteria</taxon>
        <taxon>Bacillati</taxon>
        <taxon>Actinomycetota</taxon>
        <taxon>Actinomycetes</taxon>
        <taxon>Micrococcales</taxon>
        <taxon>Microbacteriaceae</taxon>
        <taxon>Agromyces</taxon>
    </lineage>
</organism>
<dbReference type="EMBL" id="JACCBI010000001">
    <property type="protein sequence ID" value="NYD67848.1"/>
    <property type="molecule type" value="Genomic_DNA"/>
</dbReference>
<dbReference type="Proteomes" id="UP000292686">
    <property type="component" value="Unassembled WGS sequence"/>
</dbReference>
<dbReference type="OrthoDB" id="5123855at2"/>
<reference evidence="3 6" key="2">
    <citation type="submission" date="2020-07" db="EMBL/GenBank/DDBJ databases">
        <title>Sequencing the genomes of 1000 actinobacteria strains.</title>
        <authorList>
            <person name="Klenk H.-P."/>
        </authorList>
    </citation>
    <scope>NUCLEOTIDE SEQUENCE [LARGE SCALE GENOMIC DNA]</scope>
    <source>
        <strain evidence="3 6">DSM 23870</strain>
    </source>
</reference>
<keyword evidence="5" id="KW-1185">Reference proteome</keyword>
<dbReference type="Pfam" id="PF25355">
    <property type="entry name" value="DUF7882"/>
    <property type="match status" value="1"/>
</dbReference>
<dbReference type="RefSeq" id="WP_129172239.1">
    <property type="nucleotide sequence ID" value="NZ_JACCBI010000001.1"/>
</dbReference>
<feature type="compositionally biased region" description="Low complexity" evidence="1">
    <location>
        <begin position="121"/>
        <end position="136"/>
    </location>
</feature>
<evidence type="ECO:0000313" key="4">
    <source>
        <dbReference type="EMBL" id="RXZ87975.1"/>
    </source>
</evidence>
<dbReference type="Proteomes" id="UP000581087">
    <property type="component" value="Unassembled WGS sequence"/>
</dbReference>
<evidence type="ECO:0000313" key="5">
    <source>
        <dbReference type="Proteomes" id="UP000292686"/>
    </source>
</evidence>
<evidence type="ECO:0000256" key="1">
    <source>
        <dbReference type="SAM" id="MobiDB-lite"/>
    </source>
</evidence>
<evidence type="ECO:0000259" key="2">
    <source>
        <dbReference type="Pfam" id="PF25355"/>
    </source>
</evidence>
<dbReference type="EMBL" id="SDPM01000001">
    <property type="protein sequence ID" value="RXZ87975.1"/>
    <property type="molecule type" value="Genomic_DNA"/>
</dbReference>
<accession>A0A4Q2M6Y8</accession>